<dbReference type="EMBL" id="MN739081">
    <property type="protein sequence ID" value="QHS87431.1"/>
    <property type="molecule type" value="Genomic_DNA"/>
</dbReference>
<evidence type="ECO:0000313" key="1">
    <source>
        <dbReference type="EMBL" id="QHS87431.1"/>
    </source>
</evidence>
<sequence>MDTDLVQTGNNLLDIINWLKEGYIVCIHRSYRSGRMFYKERSLETVTNEEIIYVDVEARPDLLVRDEWPWYIKDAGFCKYKSTNVLPTKEHHFKL</sequence>
<accession>A0A6C0B6W6</accession>
<organism evidence="1">
    <name type="scientific">viral metagenome</name>
    <dbReference type="NCBI Taxonomy" id="1070528"/>
    <lineage>
        <taxon>unclassified sequences</taxon>
        <taxon>metagenomes</taxon>
        <taxon>organismal metagenomes</taxon>
    </lineage>
</organism>
<proteinExistence type="predicted"/>
<protein>
    <submittedName>
        <fullName evidence="1">Uncharacterized protein</fullName>
    </submittedName>
</protein>
<dbReference type="AlphaFoldDB" id="A0A6C0B6W6"/>
<reference evidence="1" key="1">
    <citation type="journal article" date="2020" name="Nature">
        <title>Giant virus diversity and host interactions through global metagenomics.</title>
        <authorList>
            <person name="Schulz F."/>
            <person name="Roux S."/>
            <person name="Paez-Espino D."/>
            <person name="Jungbluth S."/>
            <person name="Walsh D.A."/>
            <person name="Denef V.J."/>
            <person name="McMahon K.D."/>
            <person name="Konstantinidis K.T."/>
            <person name="Eloe-Fadrosh E.A."/>
            <person name="Kyrpides N.C."/>
            <person name="Woyke T."/>
        </authorList>
    </citation>
    <scope>NUCLEOTIDE SEQUENCE</scope>
    <source>
        <strain evidence="1">GVMAG-M-3300010157-4</strain>
    </source>
</reference>
<name>A0A6C0B6W6_9ZZZZ</name>